<dbReference type="Gene3D" id="3.40.50.970">
    <property type="match status" value="2"/>
</dbReference>
<evidence type="ECO:0000256" key="9">
    <source>
        <dbReference type="PIRSR" id="PIRSR036565-2"/>
    </source>
</evidence>
<evidence type="ECO:0000313" key="15">
    <source>
        <dbReference type="Proteomes" id="UP000018211"/>
    </source>
</evidence>
<dbReference type="CDD" id="cd07038">
    <property type="entry name" value="TPP_PYR_PDC_IPDC_like"/>
    <property type="match status" value="1"/>
</dbReference>
<dbReference type="Pfam" id="PF00205">
    <property type="entry name" value="TPP_enzyme_M"/>
    <property type="match status" value="1"/>
</dbReference>
<dbReference type="SUPFAM" id="SSF52518">
    <property type="entry name" value="Thiamin diphosphate-binding fold (THDP-binding)"/>
    <property type="match status" value="2"/>
</dbReference>
<reference evidence="14 15" key="1">
    <citation type="journal article" date="2013" name="ISME J.">
        <title>Comparative genomics of pathogenic lineages of Vibrio nigripulchritudo identifies virulence-associated traits.</title>
        <authorList>
            <person name="Goudenege D."/>
            <person name="Labreuche Y."/>
            <person name="Krin E."/>
            <person name="Ansquer D."/>
            <person name="Mangenot S."/>
            <person name="Calteau A."/>
            <person name="Medigue C."/>
            <person name="Mazel D."/>
            <person name="Polz M.F."/>
            <person name="Le Roux F."/>
        </authorList>
    </citation>
    <scope>NUCLEOTIDE SEQUENCE [LARGE SCALE GENOMIC DNA]</scope>
    <source>
        <strain evidence="14 15">SOn1</strain>
    </source>
</reference>
<evidence type="ECO:0000313" key="14">
    <source>
        <dbReference type="EMBL" id="CCO44947.1"/>
    </source>
</evidence>
<name>A0AAV2VJT5_9VIBR</name>
<accession>A0AAV2VJT5</accession>
<dbReference type="Gene3D" id="3.40.50.1220">
    <property type="entry name" value="TPP-binding domain"/>
    <property type="match status" value="1"/>
</dbReference>
<feature type="domain" description="Thiamine pyrophosphate enzyme central" evidence="11">
    <location>
        <begin position="207"/>
        <end position="334"/>
    </location>
</feature>
<comment type="cofactor">
    <cofactor evidence="2">
        <name>thiamine diphosphate</name>
        <dbReference type="ChEBI" id="CHEBI:58937"/>
    </cofactor>
</comment>
<evidence type="ECO:0000256" key="6">
    <source>
        <dbReference type="ARBA" id="ARBA00022842"/>
    </source>
</evidence>
<dbReference type="Proteomes" id="UP000018211">
    <property type="component" value="Unassembled WGS sequence"/>
</dbReference>
<dbReference type="Pfam" id="PF02776">
    <property type="entry name" value="TPP_enzyme_N"/>
    <property type="match status" value="1"/>
</dbReference>
<keyword evidence="5" id="KW-0210">Decarboxylase</keyword>
<proteinExistence type="inferred from homology"/>
<dbReference type="GO" id="GO:0000287">
    <property type="term" value="F:magnesium ion binding"/>
    <property type="evidence" value="ECO:0007669"/>
    <property type="project" value="InterPro"/>
</dbReference>
<evidence type="ECO:0000259" key="12">
    <source>
        <dbReference type="Pfam" id="PF02775"/>
    </source>
</evidence>
<sequence length="602" mass="66381">MSTQQVTVAQYLKIRLEELGCEHIFGVAGNYSAPFLNTIEEDPESTIQISGNTNEINAGHCADGYARVSGKIAPVGVTYGVGAFSLLNPVAGSYVEHNRVLVLNGAPTYSEQKRQRVEGILYSHMTGDEKSNIDAYRSVTVAAEQIRNASQAPAKIDTVLTAIISEGRPGYLEVYEDVWRKSCDAPVSSLDAEPHQGDESETDKAVTATLDMIKQRGTPIFWAGIELQRQQLQSDFQSLVETTNNPFVTSILAKSVLPESHELFRGVYNGNATPESTKALFNNAGCRIALGVWNTSKNLGGTSSWSAGMVMANNEGVKVGHHIDSQGQEVGTQYFPNVVLKDFIAKLSAKISDMEYQRYQPTMTPLMAKVPQDCTQPLSYDSFFSVIDDYLTDEHRVVVDAGFPLLGAQNLRINQADGFVSAAAWLSIGYSVPASLGVKFADQSKRPLVFVGDGAFQETCQSVSGHNYYKTNNVVFVLDNGIYGIEQMLVNPNPFRSEDEKVHYESRPQQNDVYKYNRLNKWNYEKIVEMVGGRGAVVSTHDELRNALTEVDQHPEDNFVIRVMLSETNIPHSIAYRTQSLGEDEQPDSVPVVITEQTDSNN</sequence>
<evidence type="ECO:0000256" key="8">
    <source>
        <dbReference type="ARBA" id="ARBA00023239"/>
    </source>
</evidence>
<evidence type="ECO:0000256" key="1">
    <source>
        <dbReference type="ARBA" id="ARBA00001920"/>
    </source>
</evidence>
<comment type="similarity">
    <text evidence="3 10">Belongs to the TPP enzyme family.</text>
</comment>
<dbReference type="PIRSF" id="PIRSF036565">
    <property type="entry name" value="Pyruvt_ip_decrb"/>
    <property type="match status" value="1"/>
</dbReference>
<dbReference type="AlphaFoldDB" id="A0AAV2VJT5"/>
<keyword evidence="6 9" id="KW-0460">Magnesium</keyword>
<dbReference type="InterPro" id="IPR012001">
    <property type="entry name" value="Thiamin_PyroP_enz_TPP-bd_dom"/>
</dbReference>
<gene>
    <name evidence="14" type="ORF">VIBNISOn1_1300013</name>
</gene>
<dbReference type="GO" id="GO:0000949">
    <property type="term" value="P:aromatic amino acid family catabolic process to alcohol via Ehrlich pathway"/>
    <property type="evidence" value="ECO:0007669"/>
    <property type="project" value="TreeGrafter"/>
</dbReference>
<comment type="caution">
    <text evidence="14">The sequence shown here is derived from an EMBL/GenBank/DDBJ whole genome shotgun (WGS) entry which is preliminary data.</text>
</comment>
<evidence type="ECO:0000256" key="7">
    <source>
        <dbReference type="ARBA" id="ARBA00023052"/>
    </source>
</evidence>
<dbReference type="RefSeq" id="WP_022610605.1">
    <property type="nucleotide sequence ID" value="NZ_LK391965.1"/>
</dbReference>
<feature type="binding site" evidence="9">
    <location>
        <position position="480"/>
    </location>
    <ligand>
        <name>Mg(2+)</name>
        <dbReference type="ChEBI" id="CHEBI:18420"/>
    </ligand>
</feature>
<evidence type="ECO:0000259" key="11">
    <source>
        <dbReference type="Pfam" id="PF00205"/>
    </source>
</evidence>
<evidence type="ECO:0000256" key="5">
    <source>
        <dbReference type="ARBA" id="ARBA00022793"/>
    </source>
</evidence>
<dbReference type="GO" id="GO:0004737">
    <property type="term" value="F:pyruvate decarboxylase activity"/>
    <property type="evidence" value="ECO:0007669"/>
    <property type="project" value="TreeGrafter"/>
</dbReference>
<dbReference type="SUPFAM" id="SSF52467">
    <property type="entry name" value="DHS-like NAD/FAD-binding domain"/>
    <property type="match status" value="1"/>
</dbReference>
<evidence type="ECO:0000256" key="3">
    <source>
        <dbReference type="ARBA" id="ARBA00007812"/>
    </source>
</evidence>
<dbReference type="PANTHER" id="PTHR43452">
    <property type="entry name" value="PYRUVATE DECARBOXYLASE"/>
    <property type="match status" value="1"/>
</dbReference>
<dbReference type="GO" id="GO:0005829">
    <property type="term" value="C:cytosol"/>
    <property type="evidence" value="ECO:0007669"/>
    <property type="project" value="TreeGrafter"/>
</dbReference>
<protein>
    <submittedName>
        <fullName evidence="14">Thiamine pyrophosphate-requiring enzyme</fullName>
    </submittedName>
</protein>
<dbReference type="InterPro" id="IPR012110">
    <property type="entry name" value="PDC/IPDC-like"/>
</dbReference>
<dbReference type="EMBL" id="CAOF01000036">
    <property type="protein sequence ID" value="CCO44947.1"/>
    <property type="molecule type" value="Genomic_DNA"/>
</dbReference>
<evidence type="ECO:0000256" key="10">
    <source>
        <dbReference type="RuleBase" id="RU362132"/>
    </source>
</evidence>
<organism evidence="14 15">
    <name type="scientific">Vibrio nigripulchritudo SOn1</name>
    <dbReference type="NCBI Taxonomy" id="1238450"/>
    <lineage>
        <taxon>Bacteria</taxon>
        <taxon>Pseudomonadati</taxon>
        <taxon>Pseudomonadota</taxon>
        <taxon>Gammaproteobacteria</taxon>
        <taxon>Vibrionales</taxon>
        <taxon>Vibrionaceae</taxon>
        <taxon>Vibrio</taxon>
    </lineage>
</organism>
<dbReference type="Pfam" id="PF02775">
    <property type="entry name" value="TPP_enzyme_C"/>
    <property type="match status" value="1"/>
</dbReference>
<dbReference type="GO" id="GO:0030976">
    <property type="term" value="F:thiamine pyrophosphate binding"/>
    <property type="evidence" value="ECO:0007669"/>
    <property type="project" value="InterPro"/>
</dbReference>
<dbReference type="InterPro" id="IPR029061">
    <property type="entry name" value="THDP-binding"/>
</dbReference>
<keyword evidence="8" id="KW-0456">Lyase</keyword>
<keyword evidence="4 9" id="KW-0479">Metal-binding</keyword>
<dbReference type="InterPro" id="IPR012000">
    <property type="entry name" value="Thiamin_PyroP_enz_cen_dom"/>
</dbReference>
<dbReference type="InterPro" id="IPR029035">
    <property type="entry name" value="DHS-like_NAD/FAD-binding_dom"/>
</dbReference>
<comment type="cofactor">
    <cofactor evidence="9">
        <name>Mg(2+)</name>
        <dbReference type="ChEBI" id="CHEBI:18420"/>
    </cofactor>
    <text evidence="9">Binds 1 Mg(2+) per subunit.</text>
</comment>
<dbReference type="InterPro" id="IPR047213">
    <property type="entry name" value="TPP_PYR_PDC_IPDC-like"/>
</dbReference>
<evidence type="ECO:0000256" key="2">
    <source>
        <dbReference type="ARBA" id="ARBA00001964"/>
    </source>
</evidence>
<comment type="cofactor">
    <cofactor evidence="1">
        <name>a metal cation</name>
        <dbReference type="ChEBI" id="CHEBI:25213"/>
    </cofactor>
</comment>
<keyword evidence="7 10" id="KW-0786">Thiamine pyrophosphate</keyword>
<feature type="domain" description="Thiamine pyrophosphate enzyme N-terminal TPP-binding" evidence="13">
    <location>
        <begin position="7"/>
        <end position="118"/>
    </location>
</feature>
<dbReference type="PANTHER" id="PTHR43452:SF30">
    <property type="entry name" value="PYRUVATE DECARBOXYLASE ISOZYME 1-RELATED"/>
    <property type="match status" value="1"/>
</dbReference>
<feature type="domain" description="Thiamine pyrophosphate enzyme TPP-binding" evidence="12">
    <location>
        <begin position="407"/>
        <end position="554"/>
    </location>
</feature>
<dbReference type="InterPro" id="IPR011766">
    <property type="entry name" value="TPP_enzyme_TPP-bd"/>
</dbReference>
<evidence type="ECO:0000256" key="4">
    <source>
        <dbReference type="ARBA" id="ARBA00022723"/>
    </source>
</evidence>
<feature type="binding site" evidence="9">
    <location>
        <position position="453"/>
    </location>
    <ligand>
        <name>Mg(2+)</name>
        <dbReference type="ChEBI" id="CHEBI:18420"/>
    </ligand>
</feature>
<evidence type="ECO:0000259" key="13">
    <source>
        <dbReference type="Pfam" id="PF02776"/>
    </source>
</evidence>